<reference evidence="2 3" key="1">
    <citation type="journal article" date="2013" name="Genome Announc.">
        <title>Genome Sequence of the Obligate Gammaproteobacterial Methanotroph Methylomicrobium album Strain BG8.</title>
        <authorList>
            <person name="Kits K.D."/>
            <person name="Kalyuzhnaya M.G."/>
            <person name="Klotz M.G."/>
            <person name="Jetten M.S."/>
            <person name="Op den Camp H.J."/>
            <person name="Vuilleumier S."/>
            <person name="Bringel F."/>
            <person name="Dispirito A.A."/>
            <person name="Murrell J.C."/>
            <person name="Bruce D."/>
            <person name="Cheng J.F."/>
            <person name="Copeland A."/>
            <person name="Goodwin L."/>
            <person name="Hauser L."/>
            <person name="Lajus A."/>
            <person name="Land M.L."/>
            <person name="Lapidus A."/>
            <person name="Lucas S."/>
            <person name="Medigue C."/>
            <person name="Pitluck S."/>
            <person name="Woyke T."/>
            <person name="Zeytun A."/>
            <person name="Stein L.Y."/>
        </authorList>
    </citation>
    <scope>NUCLEOTIDE SEQUENCE [LARGE SCALE GENOMIC DNA]</scope>
    <source>
        <strain evidence="2 3">BG8</strain>
    </source>
</reference>
<evidence type="ECO:0000313" key="2">
    <source>
        <dbReference type="EMBL" id="EIC30300.1"/>
    </source>
</evidence>
<dbReference type="HOGENOM" id="CLU_1364880_0_0_6"/>
<dbReference type="PROSITE" id="PS50164">
    <property type="entry name" value="GIY_YIG"/>
    <property type="match status" value="1"/>
</dbReference>
<organism evidence="2 3">
    <name type="scientific">Methylomicrobium album BG8</name>
    <dbReference type="NCBI Taxonomy" id="686340"/>
    <lineage>
        <taxon>Bacteria</taxon>
        <taxon>Pseudomonadati</taxon>
        <taxon>Pseudomonadota</taxon>
        <taxon>Gammaproteobacteria</taxon>
        <taxon>Methylococcales</taxon>
        <taxon>Methylococcaceae</taxon>
        <taxon>Methylomicrobium</taxon>
    </lineage>
</organism>
<evidence type="ECO:0000313" key="3">
    <source>
        <dbReference type="Proteomes" id="UP000005090"/>
    </source>
</evidence>
<dbReference type="AlphaFoldDB" id="H8GIW0"/>
<keyword evidence="3" id="KW-1185">Reference proteome</keyword>
<protein>
    <recommendedName>
        <fullName evidence="1">GIY-YIG domain-containing protein</fullName>
    </recommendedName>
</protein>
<name>H8GIW0_METAL</name>
<proteinExistence type="predicted"/>
<dbReference type="RefSeq" id="WP_005372865.1">
    <property type="nucleotide sequence ID" value="NZ_CM001475.1"/>
</dbReference>
<dbReference type="EMBL" id="CM001475">
    <property type="protein sequence ID" value="EIC30300.1"/>
    <property type="molecule type" value="Genomic_DNA"/>
</dbReference>
<gene>
    <name evidence="2" type="ORF">Metal_2585</name>
</gene>
<sequence>MKHPSHSDLSFNLAWQFTDILPGSFERAREAVAGKKFPILGPRPDAGPSTQPLSNRNVKGPYLYAVYSQTGEIRYVGKALEKTVLYRWIRPDKRTGQHYWSHGTTSGTKKATIEFIAEELLAGCKPVALYFAGYSQLVSLVQKRATAVGINSQEIAAIPAEQFAEQLENYLIYTLQPPWNSRGKTSPPNGILAKCGDYWK</sequence>
<dbReference type="InterPro" id="IPR000305">
    <property type="entry name" value="GIY-YIG_endonuc"/>
</dbReference>
<evidence type="ECO:0000259" key="1">
    <source>
        <dbReference type="PROSITE" id="PS50164"/>
    </source>
</evidence>
<dbReference type="Proteomes" id="UP000005090">
    <property type="component" value="Chromosome"/>
</dbReference>
<feature type="domain" description="GIY-YIG" evidence="1">
    <location>
        <begin position="59"/>
        <end position="181"/>
    </location>
</feature>
<accession>H8GIW0</accession>